<evidence type="ECO:0000313" key="4">
    <source>
        <dbReference type="RefSeq" id="XP_019486703.1"/>
    </source>
</evidence>
<dbReference type="GO" id="GO:2000146">
    <property type="term" value="P:negative regulation of cell motility"/>
    <property type="evidence" value="ECO:0007669"/>
    <property type="project" value="TreeGrafter"/>
</dbReference>
<reference evidence="4" key="1">
    <citation type="submission" date="2025-08" db="UniProtKB">
        <authorList>
            <consortium name="RefSeq"/>
        </authorList>
    </citation>
    <scope>IDENTIFICATION</scope>
    <source>
        <tissue evidence="4">Muscle</tissue>
    </source>
</reference>
<dbReference type="GO" id="GO:0035024">
    <property type="term" value="P:negative regulation of Rho protein signal transduction"/>
    <property type="evidence" value="ECO:0007669"/>
    <property type="project" value="TreeGrafter"/>
</dbReference>
<dbReference type="CTD" id="202243"/>
<dbReference type="AlphaFoldDB" id="A0A8B7QGC2"/>
<dbReference type="PANTHER" id="PTHR28616">
    <property type="entry name" value="COILED-COIL DOMAIN-CONTAINING PROTEIN 125"/>
    <property type="match status" value="1"/>
</dbReference>
<gene>
    <name evidence="4" type="primary">CCDC125</name>
</gene>
<sequence length="425" mass="48706">MSSVVRPLSEAEVQTWETEDDDMAEGDLGYGLGRRPGGIYEVQISHLFPSRKRSDERNFSPPPFPIKGEERSGAVFQHSRRESLQDTYPEGPRISHPRRQSSTDSNSELSNVELKQRLDETLEEVEILKTELEASQRQLEGKEEALKILQSMAIFDKATSHTQAVLQKTVEQKRSLEKEINALQWEIEFDHNRFKNIEESWTQKYDSHGRSRWRPVAHASCRPLMVAHGSPLQPTPSLATPGLNQQYLEVLAMLDIKQQKMVQENMCHDKGGFTEVSGLEVGSLSQKTKKTLGRKLLDMLPSENSSKRTEDQANPQEVFKMLIDLLNDKEEALAHQRKVSYMLARALEDKDSKENKEKNPMKDKFPLKNTWQKTSEFSALRDPVHSNVQIFNSVGCICSIQHLHTIQNFRRTLKRSHSLPSTIMF</sequence>
<evidence type="ECO:0000256" key="1">
    <source>
        <dbReference type="SAM" id="Coils"/>
    </source>
</evidence>
<dbReference type="GeneID" id="109375663"/>
<dbReference type="RefSeq" id="XP_019486703.1">
    <property type="nucleotide sequence ID" value="XM_019631158.1"/>
</dbReference>
<dbReference type="OrthoDB" id="9939852at2759"/>
<name>A0A8B7QGC2_HIPAR</name>
<feature type="coiled-coil region" evidence="1">
    <location>
        <begin position="111"/>
        <end position="193"/>
    </location>
</feature>
<dbReference type="Proteomes" id="UP000694851">
    <property type="component" value="Unplaced"/>
</dbReference>
<organism evidence="3 4">
    <name type="scientific">Hipposideros armiger</name>
    <name type="common">Great Himalayan leaf-nosed bat</name>
    <dbReference type="NCBI Taxonomy" id="186990"/>
    <lineage>
        <taxon>Eukaryota</taxon>
        <taxon>Metazoa</taxon>
        <taxon>Chordata</taxon>
        <taxon>Craniata</taxon>
        <taxon>Vertebrata</taxon>
        <taxon>Euteleostomi</taxon>
        <taxon>Mammalia</taxon>
        <taxon>Eutheria</taxon>
        <taxon>Laurasiatheria</taxon>
        <taxon>Chiroptera</taxon>
        <taxon>Yinpterochiroptera</taxon>
        <taxon>Rhinolophoidea</taxon>
        <taxon>Hipposideridae</taxon>
        <taxon>Hipposideros</taxon>
    </lineage>
</organism>
<accession>A0A8B7QGC2</accession>
<keyword evidence="1" id="KW-0175">Coiled coil</keyword>
<protein>
    <submittedName>
        <fullName evidence="4">Coiled-coil domain-containing protein 125</fullName>
    </submittedName>
</protein>
<feature type="compositionally biased region" description="Polar residues" evidence="2">
    <location>
        <begin position="100"/>
        <end position="110"/>
    </location>
</feature>
<keyword evidence="3" id="KW-1185">Reference proteome</keyword>
<dbReference type="PANTHER" id="PTHR28616:SF1">
    <property type="entry name" value="COILED-COIL DOMAIN-CONTAINING PROTEIN 125"/>
    <property type="match status" value="1"/>
</dbReference>
<proteinExistence type="predicted"/>
<evidence type="ECO:0000313" key="3">
    <source>
        <dbReference type="Proteomes" id="UP000694851"/>
    </source>
</evidence>
<evidence type="ECO:0000256" key="2">
    <source>
        <dbReference type="SAM" id="MobiDB-lite"/>
    </source>
</evidence>
<dbReference type="KEGG" id="hai:109375663"/>
<feature type="region of interest" description="Disordered" evidence="2">
    <location>
        <begin position="1"/>
        <end position="111"/>
    </location>
</feature>
<dbReference type="InterPro" id="IPR034608">
    <property type="entry name" value="CCDC125"/>
</dbReference>
<dbReference type="GO" id="GO:0005737">
    <property type="term" value="C:cytoplasm"/>
    <property type="evidence" value="ECO:0007669"/>
    <property type="project" value="TreeGrafter"/>
</dbReference>